<dbReference type="Proteomes" id="UP000229307">
    <property type="component" value="Unassembled WGS sequence"/>
</dbReference>
<comment type="caution">
    <text evidence="1">The sequence shown here is derived from an EMBL/GenBank/DDBJ whole genome shotgun (WGS) entry which is preliminary data.</text>
</comment>
<dbReference type="Pfam" id="PF06739">
    <property type="entry name" value="SBBP"/>
    <property type="match status" value="1"/>
</dbReference>
<dbReference type="SUPFAM" id="SSF101898">
    <property type="entry name" value="NHL repeat"/>
    <property type="match status" value="1"/>
</dbReference>
<dbReference type="PANTHER" id="PTHR42754">
    <property type="entry name" value="ENDOGLUCANASE"/>
    <property type="match status" value="1"/>
</dbReference>
<accession>A0A2M7SB90</accession>
<reference evidence="2" key="1">
    <citation type="submission" date="2017-09" db="EMBL/GenBank/DDBJ databases">
        <title>Depth-based differentiation of microbial function through sediment-hosted aquifers and enrichment of novel symbionts in the deep terrestrial subsurface.</title>
        <authorList>
            <person name="Probst A.J."/>
            <person name="Ladd B."/>
            <person name="Jarett J.K."/>
            <person name="Geller-Mcgrath D.E."/>
            <person name="Sieber C.M.K."/>
            <person name="Emerson J.B."/>
            <person name="Anantharaman K."/>
            <person name="Thomas B.C."/>
            <person name="Malmstrom R."/>
            <person name="Stieglmeier M."/>
            <person name="Klingl A."/>
            <person name="Woyke T."/>
            <person name="Ryan C.M."/>
            <person name="Banfield J.F."/>
        </authorList>
    </citation>
    <scope>NUCLEOTIDE SEQUENCE [LARGE SCALE GENOMIC DNA]</scope>
</reference>
<evidence type="ECO:0000313" key="1">
    <source>
        <dbReference type="EMBL" id="PIZ16768.1"/>
    </source>
</evidence>
<dbReference type="Gene3D" id="2.120.10.30">
    <property type="entry name" value="TolB, C-terminal domain"/>
    <property type="match status" value="1"/>
</dbReference>
<evidence type="ECO:0008006" key="3">
    <source>
        <dbReference type="Google" id="ProtNLM"/>
    </source>
</evidence>
<dbReference type="InterPro" id="IPR011042">
    <property type="entry name" value="6-blade_b-propeller_TolB-like"/>
</dbReference>
<name>A0A2M7SB90_9BACT</name>
<protein>
    <recommendedName>
        <fullName evidence="3">Bulb-type lectin domain-containing protein</fullName>
    </recommendedName>
</protein>
<proteinExistence type="predicted"/>
<organism evidence="1 2">
    <name type="scientific">Candidatus Desantisbacteria bacterium CG_4_10_14_0_8_um_filter_48_22</name>
    <dbReference type="NCBI Taxonomy" id="1974543"/>
    <lineage>
        <taxon>Bacteria</taxon>
        <taxon>Candidatus Desantisiibacteriota</taxon>
    </lineage>
</organism>
<dbReference type="InterPro" id="IPR010620">
    <property type="entry name" value="SBBP_repeat"/>
</dbReference>
<evidence type="ECO:0000313" key="2">
    <source>
        <dbReference type="Proteomes" id="UP000229307"/>
    </source>
</evidence>
<dbReference type="AlphaFoldDB" id="A0A2M7SB90"/>
<sequence length="179" mass="19579">MLFKKIMKKESVNRILGKLAILIITALMAFNAEAMEGDTIWIRPFDIGGNEYAFGAAVDKNKNVIVTGGNDGGACITVKYDSNGNTQWAQLFQGRGTGIAVDPNNNNIIVVGYNTESGSEDWLVVKYNPDGDSEWVRIFDYAGGSDQATSVRVDSLGNIYVAGYIDNISNVDYFLVWCL</sequence>
<gene>
    <name evidence="1" type="ORF">COY52_06115</name>
</gene>
<dbReference type="EMBL" id="PFMR01000167">
    <property type="protein sequence ID" value="PIZ16768.1"/>
    <property type="molecule type" value="Genomic_DNA"/>
</dbReference>
<dbReference type="PANTHER" id="PTHR42754:SF1">
    <property type="entry name" value="LIPOPROTEIN"/>
    <property type="match status" value="1"/>
</dbReference>